<dbReference type="EnsemblPlants" id="Solyc11g056380.1.1">
    <property type="protein sequence ID" value="Solyc11g056380.1.1.1"/>
    <property type="gene ID" value="Solyc11g056380.1"/>
</dbReference>
<accession>A0A3Q7IXI1</accession>
<comment type="similarity">
    <text evidence="1">Belongs to the SEC23/SEC24 family. SEC23 subfamily.</text>
</comment>
<dbReference type="GO" id="GO:0046872">
    <property type="term" value="F:metal ion binding"/>
    <property type="evidence" value="ECO:0007669"/>
    <property type="project" value="UniProtKB-KW"/>
</dbReference>
<protein>
    <recommendedName>
        <fullName evidence="1">Protein transport protein SEC23</fullName>
    </recommendedName>
</protein>
<dbReference type="PANTHER" id="PTHR11141:SF6">
    <property type="entry name" value="PROTEIN TRANSPORT PROTEIN SEC23 A"/>
    <property type="match status" value="1"/>
</dbReference>
<dbReference type="GO" id="GO:0015031">
    <property type="term" value="P:protein transport"/>
    <property type="evidence" value="ECO:0007669"/>
    <property type="project" value="UniProtKB-KW"/>
</dbReference>
<evidence type="ECO:0000313" key="3">
    <source>
        <dbReference type="Proteomes" id="UP000004994"/>
    </source>
</evidence>
<organism evidence="2">
    <name type="scientific">Solanum lycopersicum</name>
    <name type="common">Tomato</name>
    <name type="synonym">Lycopersicon esculentum</name>
    <dbReference type="NCBI Taxonomy" id="4081"/>
    <lineage>
        <taxon>Eukaryota</taxon>
        <taxon>Viridiplantae</taxon>
        <taxon>Streptophyta</taxon>
        <taxon>Embryophyta</taxon>
        <taxon>Tracheophyta</taxon>
        <taxon>Spermatophyta</taxon>
        <taxon>Magnoliopsida</taxon>
        <taxon>eudicotyledons</taxon>
        <taxon>Gunneridae</taxon>
        <taxon>Pentapetalae</taxon>
        <taxon>asterids</taxon>
        <taxon>lamiids</taxon>
        <taxon>Solanales</taxon>
        <taxon>Solanaceae</taxon>
        <taxon>Solanoideae</taxon>
        <taxon>Solaneae</taxon>
        <taxon>Solanum</taxon>
        <taxon>Solanum subgen. Lycopersicon</taxon>
    </lineage>
</organism>
<keyword evidence="1" id="KW-0653">Protein transport</keyword>
<dbReference type="Proteomes" id="UP000004994">
    <property type="component" value="Chromosome 11"/>
</dbReference>
<dbReference type="InterPro" id="IPR036465">
    <property type="entry name" value="vWFA_dom_sf"/>
</dbReference>
<dbReference type="GO" id="GO:0016192">
    <property type="term" value="P:vesicle-mediated transport"/>
    <property type="evidence" value="ECO:0007669"/>
    <property type="project" value="UniProtKB-KW"/>
</dbReference>
<dbReference type="Gramene" id="Solyc11g056380.1.1">
    <property type="protein sequence ID" value="Solyc11g056380.1.1.1"/>
    <property type="gene ID" value="Solyc11g056380.1"/>
</dbReference>
<comment type="function">
    <text evidence="1">Component of the coat protein complex II (COPII) which promotes the formation of transport vesicles from the endoplasmic reticulum (ER). The coat has two main functions, the physical deformation of the endoplasmic reticulum membrane into vesicles and the selection of cargo molecules.</text>
</comment>
<sequence length="153" mass="16551">MCNVLPGDKSQTQESLKALIYGTDIYLSPMHASSEVAQKIFSSLRPYKLNIPEASRDRRLGTAIEVAPAIIQGPSTEMSRGVVKRAGDNNRIIVCTGGPNTNVPGLAPFSSVPSLSSRMLSVLIHILPSISKKNEKCYDILNDIRASTQQSLP</sequence>
<proteinExistence type="inferred from homology"/>
<dbReference type="GO" id="GO:0012507">
    <property type="term" value="C:ER to Golgi transport vesicle membrane"/>
    <property type="evidence" value="ECO:0007669"/>
    <property type="project" value="UniProtKB-SubCell"/>
</dbReference>
<keyword evidence="1" id="KW-0968">Cytoplasmic vesicle</keyword>
<keyword evidence="1" id="KW-0931">ER-Golgi transport</keyword>
<keyword evidence="1" id="KW-0862">Zinc</keyword>
<keyword evidence="1" id="KW-0472">Membrane</keyword>
<dbReference type="Gene3D" id="3.40.50.410">
    <property type="entry name" value="von Willebrand factor, type A domain"/>
    <property type="match status" value="1"/>
</dbReference>
<dbReference type="AlphaFoldDB" id="A0A3Q7IXI1"/>
<evidence type="ECO:0000256" key="1">
    <source>
        <dbReference type="RuleBase" id="RU365030"/>
    </source>
</evidence>
<keyword evidence="1" id="KW-0963">Cytoplasm</keyword>
<dbReference type="PANTHER" id="PTHR11141">
    <property type="entry name" value="PROTEIN TRANSPORT PROTEIN SEC23"/>
    <property type="match status" value="1"/>
</dbReference>
<dbReference type="SUPFAM" id="SSF53300">
    <property type="entry name" value="vWA-like"/>
    <property type="match status" value="1"/>
</dbReference>
<name>A0A3Q7IXI1_SOLLC</name>
<dbReference type="GO" id="GO:0005789">
    <property type="term" value="C:endoplasmic reticulum membrane"/>
    <property type="evidence" value="ECO:0007669"/>
    <property type="project" value="UniProtKB-SubCell"/>
</dbReference>
<dbReference type="PaxDb" id="4081-Solyc11g056380.1.1"/>
<dbReference type="InParanoid" id="A0A3Q7IXI1"/>
<keyword evidence="1" id="KW-0813">Transport</keyword>
<keyword evidence="1" id="KW-0479">Metal-binding</keyword>
<reference evidence="2" key="2">
    <citation type="submission" date="2019-01" db="UniProtKB">
        <authorList>
            <consortium name="EnsemblPlants"/>
        </authorList>
    </citation>
    <scope>IDENTIFICATION</scope>
    <source>
        <strain evidence="2">cv. Heinz 1706</strain>
    </source>
</reference>
<keyword evidence="1" id="KW-0256">Endoplasmic reticulum</keyword>
<keyword evidence="3" id="KW-1185">Reference proteome</keyword>
<dbReference type="STRING" id="4081.A0A3Q7IXI1"/>
<reference evidence="2" key="1">
    <citation type="journal article" date="2012" name="Nature">
        <title>The tomato genome sequence provides insights into fleshy fruit evolution.</title>
        <authorList>
            <consortium name="Tomato Genome Consortium"/>
        </authorList>
    </citation>
    <scope>NUCLEOTIDE SEQUENCE [LARGE SCALE GENOMIC DNA]</scope>
    <source>
        <strain evidence="2">cv. Heinz 1706</strain>
    </source>
</reference>
<evidence type="ECO:0000313" key="2">
    <source>
        <dbReference type="EnsemblPlants" id="Solyc11g056380.1.1.1"/>
    </source>
</evidence>
<dbReference type="InterPro" id="IPR037364">
    <property type="entry name" value="Sec23"/>
</dbReference>
<comment type="subcellular location">
    <subcellularLocation>
        <location evidence="1">Cytoplasmic vesicle</location>
        <location evidence="1">COPII-coated vesicle membrane</location>
        <topology evidence="1">Peripheral membrane protein</topology>
        <orientation evidence="1">Cytoplasmic side</orientation>
    </subcellularLocation>
    <subcellularLocation>
        <location evidence="1">Endoplasmic reticulum membrane</location>
        <topology evidence="1">Peripheral membrane protein</topology>
        <orientation evidence="1">Cytoplasmic side</orientation>
    </subcellularLocation>
</comment>